<dbReference type="EMBL" id="LT629688">
    <property type="protein sequence ID" value="SDD29428.1"/>
    <property type="molecule type" value="Genomic_DNA"/>
</dbReference>
<dbReference type="PANTHER" id="PTHR47791:SF3">
    <property type="entry name" value="MEIOTICALLY UP-REGULATED GENE 191 PROTEIN"/>
    <property type="match status" value="1"/>
</dbReference>
<accession>A0A1G6TK05</accession>
<reference evidence="1 2" key="1">
    <citation type="submission" date="2016-10" db="EMBL/GenBank/DDBJ databases">
        <authorList>
            <person name="de Groot N.N."/>
        </authorList>
    </citation>
    <scope>NUCLEOTIDE SEQUENCE [LARGE SCALE GENOMIC DNA]</scope>
    <source>
        <strain evidence="1 2">MON 2.2</strain>
    </source>
</reference>
<keyword evidence="2" id="KW-1185">Reference proteome</keyword>
<protein>
    <submittedName>
        <fullName evidence="1">Predicted alpha-1,6-mannanase, GH76 family</fullName>
    </submittedName>
</protein>
<dbReference type="PANTHER" id="PTHR47791">
    <property type="entry name" value="MEIOTICALLY UP-REGULATED GENE 191 PROTEIN"/>
    <property type="match status" value="1"/>
</dbReference>
<gene>
    <name evidence="1" type="ORF">SAMN04489747_0640</name>
</gene>
<dbReference type="AlphaFoldDB" id="A0A1G6TK05"/>
<dbReference type="Gene3D" id="1.50.10.20">
    <property type="match status" value="1"/>
</dbReference>
<name>A0A1G6TK05_9ACTN</name>
<dbReference type="Proteomes" id="UP000198546">
    <property type="component" value="Chromosome i"/>
</dbReference>
<proteinExistence type="predicted"/>
<evidence type="ECO:0000313" key="2">
    <source>
        <dbReference type="Proteomes" id="UP000198546"/>
    </source>
</evidence>
<dbReference type="InterPro" id="IPR053169">
    <property type="entry name" value="MUG_Protein"/>
</dbReference>
<dbReference type="OrthoDB" id="2505409at2"/>
<dbReference type="GO" id="GO:0005975">
    <property type="term" value="P:carbohydrate metabolic process"/>
    <property type="evidence" value="ECO:0007669"/>
    <property type="project" value="InterPro"/>
</dbReference>
<dbReference type="SUPFAM" id="SSF48208">
    <property type="entry name" value="Six-hairpin glycosidases"/>
    <property type="match status" value="1"/>
</dbReference>
<dbReference type="STRING" id="675864.SAMN04489747_0640"/>
<dbReference type="RefSeq" id="WP_090590571.1">
    <property type="nucleotide sequence ID" value="NZ_LT629688.1"/>
</dbReference>
<organism evidence="1 2">
    <name type="scientific">Auraticoccus monumenti</name>
    <dbReference type="NCBI Taxonomy" id="675864"/>
    <lineage>
        <taxon>Bacteria</taxon>
        <taxon>Bacillati</taxon>
        <taxon>Actinomycetota</taxon>
        <taxon>Actinomycetes</taxon>
        <taxon>Propionibacteriales</taxon>
        <taxon>Propionibacteriaceae</taxon>
        <taxon>Auraticoccus</taxon>
    </lineage>
</organism>
<dbReference type="InterPro" id="IPR008928">
    <property type="entry name" value="6-hairpin_glycosidase_sf"/>
</dbReference>
<dbReference type="InterPro" id="IPR005198">
    <property type="entry name" value="Glyco_hydro_76"/>
</dbReference>
<dbReference type="Pfam" id="PF03663">
    <property type="entry name" value="Glyco_hydro_76"/>
    <property type="match status" value="1"/>
</dbReference>
<evidence type="ECO:0000313" key="1">
    <source>
        <dbReference type="EMBL" id="SDD29428.1"/>
    </source>
</evidence>
<sequence>MTTIDTIAPTPVGTSRSAEWGRRADVAQRSFEHWFRAPEPQRWHNAYPAGDDTVFNYWWLAHLVDVRIDAWHRTGDETWLREAAAVADHIRARNGGSPFNDYFDDMLWYALALLRLHQAGGDPDHLARSVELWDHIVEGGWNTTHGESLAWRKQSLQYKNTPANGPLIILSARLHQVTGEERFLPYATRALAWLEEHLVEPDGFVQDGVNREGDGRIDLHWRFTYNQGLYVGALLALEAVTGERSLLERAERTALTALAELSEDGVFRVEGDDGDEGLFKGVAYRYFGVLVDRLAEVDGEASAATRKRLVSFVRNGTDVLWGNCVVDGHLLPANDWQQPPTGPLPYSSLLSAIKATELRARLEESRPADSRLAV</sequence>